<dbReference type="Pfam" id="PF02428">
    <property type="entry name" value="Prot_inhib_II"/>
    <property type="match status" value="1"/>
</dbReference>
<dbReference type="Proteomes" id="UP000834106">
    <property type="component" value="Chromosome 22"/>
</dbReference>
<name>A0AAD2AEH1_9LAMI</name>
<evidence type="ECO:0000313" key="3">
    <source>
        <dbReference type="EMBL" id="CAI9786692.1"/>
    </source>
</evidence>
<protein>
    <submittedName>
        <fullName evidence="3">Uncharacterized protein</fullName>
    </submittedName>
</protein>
<keyword evidence="2" id="KW-0472">Membrane</keyword>
<accession>A0AAD2AEH1</accession>
<feature type="region of interest" description="Disordered" evidence="1">
    <location>
        <begin position="22"/>
        <end position="48"/>
    </location>
</feature>
<dbReference type="EMBL" id="OU503057">
    <property type="protein sequence ID" value="CAI9786692.1"/>
    <property type="molecule type" value="Genomic_DNA"/>
</dbReference>
<keyword evidence="2" id="KW-0812">Transmembrane</keyword>
<proteinExistence type="predicted"/>
<evidence type="ECO:0000256" key="2">
    <source>
        <dbReference type="SAM" id="Phobius"/>
    </source>
</evidence>
<feature type="compositionally biased region" description="Polar residues" evidence="1">
    <location>
        <begin position="29"/>
        <end position="48"/>
    </location>
</feature>
<keyword evidence="4" id="KW-1185">Reference proteome</keyword>
<dbReference type="GO" id="GO:0004867">
    <property type="term" value="F:serine-type endopeptidase inhibitor activity"/>
    <property type="evidence" value="ECO:0007669"/>
    <property type="project" value="InterPro"/>
</dbReference>
<dbReference type="AlphaFoldDB" id="A0AAD2AEH1"/>
<evidence type="ECO:0000256" key="1">
    <source>
        <dbReference type="SAM" id="MobiDB-lite"/>
    </source>
</evidence>
<evidence type="ECO:0000313" key="4">
    <source>
        <dbReference type="Proteomes" id="UP000834106"/>
    </source>
</evidence>
<dbReference type="InterPro" id="IPR003465">
    <property type="entry name" value="Prot_inh_I20"/>
</dbReference>
<reference evidence="3" key="1">
    <citation type="submission" date="2023-05" db="EMBL/GenBank/DDBJ databases">
        <authorList>
            <person name="Huff M."/>
        </authorList>
    </citation>
    <scope>NUCLEOTIDE SEQUENCE</scope>
</reference>
<feature type="transmembrane region" description="Helical" evidence="2">
    <location>
        <begin position="70"/>
        <end position="93"/>
    </location>
</feature>
<organism evidence="3 4">
    <name type="scientific">Fraxinus pennsylvanica</name>
    <dbReference type="NCBI Taxonomy" id="56036"/>
    <lineage>
        <taxon>Eukaryota</taxon>
        <taxon>Viridiplantae</taxon>
        <taxon>Streptophyta</taxon>
        <taxon>Embryophyta</taxon>
        <taxon>Tracheophyta</taxon>
        <taxon>Spermatophyta</taxon>
        <taxon>Magnoliopsida</taxon>
        <taxon>eudicotyledons</taxon>
        <taxon>Gunneridae</taxon>
        <taxon>Pentapetalae</taxon>
        <taxon>asterids</taxon>
        <taxon>lamiids</taxon>
        <taxon>Lamiales</taxon>
        <taxon>Oleaceae</taxon>
        <taxon>Oleeae</taxon>
        <taxon>Fraxinus</taxon>
    </lineage>
</organism>
<dbReference type="SUPFAM" id="SSF100897">
    <property type="entry name" value="Plant proteinase inhibitors"/>
    <property type="match status" value="1"/>
</dbReference>
<gene>
    <name evidence="3" type="ORF">FPE_LOCUS34122</name>
</gene>
<sequence length="141" mass="14736">MDISGDISVPSGESPIEATSLDTLDISGSGDTHANLESPSPRSSSHVTVNKLSSQADPFIKTQHRAGIMAAVNSVQVMAFLLCGMFLSGVPMFPAIGACPQYCYDVESMTCNGTDNQPRCNCCLAGKGCTLHLANGVSIYC</sequence>
<keyword evidence="2" id="KW-1133">Transmembrane helix</keyword>